<accession>E4Z8N5</accession>
<evidence type="ECO:0000313" key="1">
    <source>
        <dbReference type="EMBL" id="CBL94160.1"/>
    </source>
</evidence>
<name>E4Z8N5_MALDO</name>
<dbReference type="InterPro" id="IPR052343">
    <property type="entry name" value="Retrotransposon-Effector_Assoc"/>
</dbReference>
<sequence length="261" mass="29273">MQGAEVVKIFESDDEGLMQEPDIVKIRFNFHWMLKFKTFLQNFGIVTLVLILKINSECVLGLEQVFVHDFKKHFSCDSPPSDAYLSNLADITQPCVSNHHNESLLSLVTDEEIWDAVSSIGALKALGLDGLSVAFFHGCWDQIKGSVSCLVKDFFQNGSSLRLINHTNITLVPKIYNPENVSNYKPISLCNVGYKIFTKIIIKRLKPLLDLCISQNQGVFAPGIANQDNILIAHEMFADFNRMKGRTGAMGVKLDLEKAYD</sequence>
<organism evidence="1">
    <name type="scientific">Malus domestica</name>
    <name type="common">Apple</name>
    <name type="synonym">Pyrus malus</name>
    <dbReference type="NCBI Taxonomy" id="3750"/>
    <lineage>
        <taxon>Eukaryota</taxon>
        <taxon>Viridiplantae</taxon>
        <taxon>Streptophyta</taxon>
        <taxon>Embryophyta</taxon>
        <taxon>Tracheophyta</taxon>
        <taxon>Spermatophyta</taxon>
        <taxon>Magnoliopsida</taxon>
        <taxon>eudicotyledons</taxon>
        <taxon>Gunneridae</taxon>
        <taxon>Pentapetalae</taxon>
        <taxon>rosids</taxon>
        <taxon>fabids</taxon>
        <taxon>Rosales</taxon>
        <taxon>Rosaceae</taxon>
        <taxon>Amygdaloideae</taxon>
        <taxon>Maleae</taxon>
        <taxon>Malus</taxon>
    </lineage>
</organism>
<proteinExistence type="predicted"/>
<dbReference type="GO" id="GO:0003964">
    <property type="term" value="F:RNA-directed DNA polymerase activity"/>
    <property type="evidence" value="ECO:0007669"/>
    <property type="project" value="UniProtKB-KW"/>
</dbReference>
<dbReference type="EMBL" id="FN823234">
    <property type="protein sequence ID" value="CBL94160.1"/>
    <property type="molecule type" value="Genomic_DNA"/>
</dbReference>
<dbReference type="AlphaFoldDB" id="E4Z8N5"/>
<keyword evidence="1" id="KW-0548">Nucleotidyltransferase</keyword>
<keyword evidence="1" id="KW-0695">RNA-directed DNA polymerase</keyword>
<reference evidence="1" key="1">
    <citation type="submission" date="2010-04" db="EMBL/GenBank/DDBJ databases">
        <title>Genomic organization of the Mal d 1 gene cluster on apple (Malus x domestica) linkage group 16.</title>
        <authorList>
            <person name="Pagliarani G."/>
            <person name="Paris R."/>
            <person name="Arens P."/>
            <person name="Tartarini S."/>
            <person name="Peters S."/>
            <person name="van de Weg E."/>
        </authorList>
    </citation>
    <scope>NUCLEOTIDE SEQUENCE</scope>
</reference>
<keyword evidence="1" id="KW-0808">Transferase</keyword>
<dbReference type="PANTHER" id="PTHR46890:SF48">
    <property type="entry name" value="RNA-DIRECTED DNA POLYMERASE"/>
    <property type="match status" value="1"/>
</dbReference>
<protein>
    <submittedName>
        <fullName evidence="1">Putative RNA-directed DNA polymerase (Reverse transcriptase)</fullName>
    </submittedName>
</protein>
<dbReference type="PANTHER" id="PTHR46890">
    <property type="entry name" value="NON-LTR RETROLELEMENT REVERSE TRANSCRIPTASE-LIKE PROTEIN-RELATED"/>
    <property type="match status" value="1"/>
</dbReference>